<dbReference type="FunFam" id="1.10.510.10:FF:000499">
    <property type="entry name" value="Serine/threonine-protein kinase KIC1"/>
    <property type="match status" value="1"/>
</dbReference>
<evidence type="ECO:0000256" key="3">
    <source>
        <dbReference type="ARBA" id="ARBA00022527"/>
    </source>
</evidence>
<dbReference type="GO" id="GO:0005524">
    <property type="term" value="F:ATP binding"/>
    <property type="evidence" value="ECO:0007669"/>
    <property type="project" value="UniProtKB-UniRule"/>
</dbReference>
<evidence type="ECO:0000256" key="8">
    <source>
        <dbReference type="ARBA" id="ARBA00047899"/>
    </source>
</evidence>
<evidence type="ECO:0000256" key="9">
    <source>
        <dbReference type="ARBA" id="ARBA00048679"/>
    </source>
</evidence>
<dbReference type="SUPFAM" id="SSF56112">
    <property type="entry name" value="Protein kinase-like (PK-like)"/>
    <property type="match status" value="1"/>
</dbReference>
<accession>A0AAJ6CG35</accession>
<comment type="similarity">
    <text evidence="1">Belongs to the protein kinase superfamily. STE Ser/Thr protein kinase family. STE20 subfamily.</text>
</comment>
<keyword evidence="13" id="KW-1185">Reference proteome</keyword>
<evidence type="ECO:0000256" key="6">
    <source>
        <dbReference type="ARBA" id="ARBA00022777"/>
    </source>
</evidence>
<feature type="binding site" evidence="10">
    <location>
        <position position="44"/>
    </location>
    <ligand>
        <name>ATP</name>
        <dbReference type="ChEBI" id="CHEBI:30616"/>
    </ligand>
</feature>
<evidence type="ECO:0000313" key="12">
    <source>
        <dbReference type="EMBL" id="WFC97825.1"/>
    </source>
</evidence>
<dbReference type="GO" id="GO:0005737">
    <property type="term" value="C:cytoplasm"/>
    <property type="evidence" value="ECO:0007669"/>
    <property type="project" value="TreeGrafter"/>
</dbReference>
<keyword evidence="3 12" id="KW-0723">Serine/threonine-protein kinase</keyword>
<dbReference type="PROSITE" id="PS00107">
    <property type="entry name" value="PROTEIN_KINASE_ATP"/>
    <property type="match status" value="1"/>
</dbReference>
<name>A0AAJ6CG35_9BASI</name>
<dbReference type="InterPro" id="IPR050629">
    <property type="entry name" value="STE20/SPS1-PAK"/>
</dbReference>
<comment type="catalytic activity">
    <reaction evidence="9">
        <text>L-seryl-[protein] + ATP = O-phospho-L-seryl-[protein] + ADP + H(+)</text>
        <dbReference type="Rhea" id="RHEA:17989"/>
        <dbReference type="Rhea" id="RHEA-COMP:9863"/>
        <dbReference type="Rhea" id="RHEA-COMP:11604"/>
        <dbReference type="ChEBI" id="CHEBI:15378"/>
        <dbReference type="ChEBI" id="CHEBI:29999"/>
        <dbReference type="ChEBI" id="CHEBI:30616"/>
        <dbReference type="ChEBI" id="CHEBI:83421"/>
        <dbReference type="ChEBI" id="CHEBI:456216"/>
        <dbReference type="EC" id="2.7.11.1"/>
    </reaction>
</comment>
<dbReference type="InterPro" id="IPR000719">
    <property type="entry name" value="Prot_kinase_dom"/>
</dbReference>
<dbReference type="SMART" id="SM00220">
    <property type="entry name" value="S_TKc"/>
    <property type="match status" value="1"/>
</dbReference>
<dbReference type="GO" id="GO:0004674">
    <property type="term" value="F:protein serine/threonine kinase activity"/>
    <property type="evidence" value="ECO:0007669"/>
    <property type="project" value="UniProtKB-KW"/>
</dbReference>
<evidence type="ECO:0000256" key="7">
    <source>
        <dbReference type="ARBA" id="ARBA00022840"/>
    </source>
</evidence>
<proteinExistence type="inferred from homology"/>
<gene>
    <name evidence="12" type="ORF">MYAM1_000545</name>
</gene>
<evidence type="ECO:0000256" key="4">
    <source>
        <dbReference type="ARBA" id="ARBA00022679"/>
    </source>
</evidence>
<evidence type="ECO:0000313" key="13">
    <source>
        <dbReference type="Proteomes" id="UP001219567"/>
    </source>
</evidence>
<keyword evidence="6 12" id="KW-0418">Kinase</keyword>
<dbReference type="Proteomes" id="UP001219567">
    <property type="component" value="Chromosome 1"/>
</dbReference>
<dbReference type="PANTHER" id="PTHR48012:SF10">
    <property type="entry name" value="FI20177P1"/>
    <property type="match status" value="1"/>
</dbReference>
<dbReference type="PANTHER" id="PTHR48012">
    <property type="entry name" value="STERILE20-LIKE KINASE, ISOFORM B-RELATED"/>
    <property type="match status" value="1"/>
</dbReference>
<protein>
    <recommendedName>
        <fullName evidence="2">non-specific serine/threonine protein kinase</fullName>
        <ecNumber evidence="2">2.7.11.1</ecNumber>
    </recommendedName>
</protein>
<dbReference type="AlphaFoldDB" id="A0AAJ6CG35"/>
<dbReference type="InterPro" id="IPR011009">
    <property type="entry name" value="Kinase-like_dom_sf"/>
</dbReference>
<dbReference type="EC" id="2.7.11.1" evidence="2"/>
<evidence type="ECO:0000256" key="5">
    <source>
        <dbReference type="ARBA" id="ARBA00022741"/>
    </source>
</evidence>
<dbReference type="PROSITE" id="PS50011">
    <property type="entry name" value="PROTEIN_KINASE_DOM"/>
    <property type="match status" value="1"/>
</dbReference>
<keyword evidence="4 12" id="KW-0808">Transferase</keyword>
<keyword evidence="5 10" id="KW-0547">Nucleotide-binding</keyword>
<dbReference type="Pfam" id="PF00069">
    <property type="entry name" value="Pkinase"/>
    <property type="match status" value="1"/>
</dbReference>
<keyword evidence="7 10" id="KW-0067">ATP-binding</keyword>
<evidence type="ECO:0000256" key="2">
    <source>
        <dbReference type="ARBA" id="ARBA00012513"/>
    </source>
</evidence>
<comment type="catalytic activity">
    <reaction evidence="8">
        <text>L-threonyl-[protein] + ATP = O-phospho-L-threonyl-[protein] + ADP + H(+)</text>
        <dbReference type="Rhea" id="RHEA:46608"/>
        <dbReference type="Rhea" id="RHEA-COMP:11060"/>
        <dbReference type="Rhea" id="RHEA-COMP:11605"/>
        <dbReference type="ChEBI" id="CHEBI:15378"/>
        <dbReference type="ChEBI" id="CHEBI:30013"/>
        <dbReference type="ChEBI" id="CHEBI:30616"/>
        <dbReference type="ChEBI" id="CHEBI:61977"/>
        <dbReference type="ChEBI" id="CHEBI:456216"/>
        <dbReference type="EC" id="2.7.11.1"/>
    </reaction>
</comment>
<sequence>MVLFLGSDLTMASEYQKEARIGAGSYGEVYRALHKNSGQVVAIKVIDLELSDDELLSVQKEIAVLSQVRSPCITAYYDSFLAEEKLSIVMEYCAGGSCVDLIELGLLHEQHMAPVLREVLLALRYLHRENKLHRDIKAANVLLSQDGSIKLADFGVAGQLTSAAKKDSSFVGTPYWMSPEVVKQSGYDTKADIWSVGILAYELAEGDPPYANLHPMKVLHLIPRNPPPTLPATHGKLFCDFVRLCLTRDPLQRPSAQDLLRHKFIRNAAPKSILMPLASHPKRTTAEKGSTIQRVSSQATTQPAWEFGTRDYHPHVGAMSNPSASMQSTSKPGWTERVTTIFRDAAR</sequence>
<dbReference type="EMBL" id="CP119943">
    <property type="protein sequence ID" value="WFC97825.1"/>
    <property type="molecule type" value="Genomic_DNA"/>
</dbReference>
<organism evidence="12 13">
    <name type="scientific">Malassezia yamatoensis</name>
    <dbReference type="NCBI Taxonomy" id="253288"/>
    <lineage>
        <taxon>Eukaryota</taxon>
        <taxon>Fungi</taxon>
        <taxon>Dikarya</taxon>
        <taxon>Basidiomycota</taxon>
        <taxon>Ustilaginomycotina</taxon>
        <taxon>Malasseziomycetes</taxon>
        <taxon>Malasseziales</taxon>
        <taxon>Malasseziaceae</taxon>
        <taxon>Malassezia</taxon>
    </lineage>
</organism>
<feature type="domain" description="Protein kinase" evidence="11">
    <location>
        <begin position="15"/>
        <end position="265"/>
    </location>
</feature>
<evidence type="ECO:0000256" key="10">
    <source>
        <dbReference type="PROSITE-ProRule" id="PRU10141"/>
    </source>
</evidence>
<reference evidence="12 13" key="1">
    <citation type="submission" date="2023-03" db="EMBL/GenBank/DDBJ databases">
        <title>Mating type loci evolution in Malassezia.</title>
        <authorList>
            <person name="Coelho M.A."/>
        </authorList>
    </citation>
    <scope>NUCLEOTIDE SEQUENCE [LARGE SCALE GENOMIC DNA]</scope>
    <source>
        <strain evidence="12 13">CBS 9725</strain>
    </source>
</reference>
<dbReference type="InterPro" id="IPR017441">
    <property type="entry name" value="Protein_kinase_ATP_BS"/>
</dbReference>
<dbReference type="Gene3D" id="1.10.510.10">
    <property type="entry name" value="Transferase(Phosphotransferase) domain 1"/>
    <property type="match status" value="1"/>
</dbReference>
<evidence type="ECO:0000256" key="1">
    <source>
        <dbReference type="ARBA" id="ARBA00008874"/>
    </source>
</evidence>
<evidence type="ECO:0000259" key="11">
    <source>
        <dbReference type="PROSITE" id="PS50011"/>
    </source>
</evidence>